<dbReference type="EMBL" id="CAJVPP010003901">
    <property type="protein sequence ID" value="CAG8639762.1"/>
    <property type="molecule type" value="Genomic_DNA"/>
</dbReference>
<accession>A0A9N9GYT3</accession>
<evidence type="ECO:0000313" key="2">
    <source>
        <dbReference type="Proteomes" id="UP000789375"/>
    </source>
</evidence>
<dbReference type="Proteomes" id="UP000789375">
    <property type="component" value="Unassembled WGS sequence"/>
</dbReference>
<evidence type="ECO:0000313" key="1">
    <source>
        <dbReference type="EMBL" id="CAG8639762.1"/>
    </source>
</evidence>
<protein>
    <submittedName>
        <fullName evidence="1">9457_t:CDS:1</fullName>
    </submittedName>
</protein>
<reference evidence="1" key="1">
    <citation type="submission" date="2021-06" db="EMBL/GenBank/DDBJ databases">
        <authorList>
            <person name="Kallberg Y."/>
            <person name="Tangrot J."/>
            <person name="Rosling A."/>
        </authorList>
    </citation>
    <scope>NUCLEOTIDE SEQUENCE</scope>
    <source>
        <strain evidence="1">87-6 pot B 2015</strain>
    </source>
</reference>
<organism evidence="1 2">
    <name type="scientific">Funneliformis mosseae</name>
    <name type="common">Endomycorrhizal fungus</name>
    <name type="synonym">Glomus mosseae</name>
    <dbReference type="NCBI Taxonomy" id="27381"/>
    <lineage>
        <taxon>Eukaryota</taxon>
        <taxon>Fungi</taxon>
        <taxon>Fungi incertae sedis</taxon>
        <taxon>Mucoromycota</taxon>
        <taxon>Glomeromycotina</taxon>
        <taxon>Glomeromycetes</taxon>
        <taxon>Glomerales</taxon>
        <taxon>Glomeraceae</taxon>
        <taxon>Funneliformis</taxon>
    </lineage>
</organism>
<name>A0A9N9GYT3_FUNMO</name>
<comment type="caution">
    <text evidence="1">The sequence shown here is derived from an EMBL/GenBank/DDBJ whole genome shotgun (WGS) entry which is preliminary data.</text>
</comment>
<gene>
    <name evidence="1" type="ORF">FMOSSE_LOCUS10925</name>
</gene>
<feature type="non-terminal residue" evidence="1">
    <location>
        <position position="41"/>
    </location>
</feature>
<proteinExistence type="predicted"/>
<dbReference type="AlphaFoldDB" id="A0A9N9GYT3"/>
<sequence length="41" mass="4930">MEIFLLTEMLLLEELLLEAKFYHIQELAVQINRIIHNVGYQ</sequence>
<keyword evidence="2" id="KW-1185">Reference proteome</keyword>